<dbReference type="Proteomes" id="UP000295274">
    <property type="component" value="Unassembled WGS sequence"/>
</dbReference>
<evidence type="ECO:0000256" key="1">
    <source>
        <dbReference type="SAM" id="Phobius"/>
    </source>
</evidence>
<sequence length="138" mass="16285">MLETIRLICDSGLLVLIWMVQLIIYPSFSYYKNEDLFQWHSSYTKRIAVVVIPLMIAQLIISMVQVFTTPDFNSILYCLLVIGAWLSTFVMFVPLHENISKERDVEKSIKKLKLHNWLRTVLWSLIFMLTCYLKFTSL</sequence>
<gene>
    <name evidence="2" type="ORF">DFQ03_0109</name>
</gene>
<dbReference type="RefSeq" id="WP_133671090.1">
    <property type="nucleotide sequence ID" value="NZ_SNZW01000001.1"/>
</dbReference>
<proteinExistence type="predicted"/>
<organism evidence="2 3">
    <name type="scientific">Maribacter caenipelagi</name>
    <dbReference type="NCBI Taxonomy" id="1447781"/>
    <lineage>
        <taxon>Bacteria</taxon>
        <taxon>Pseudomonadati</taxon>
        <taxon>Bacteroidota</taxon>
        <taxon>Flavobacteriia</taxon>
        <taxon>Flavobacteriales</taxon>
        <taxon>Flavobacteriaceae</taxon>
        <taxon>Maribacter</taxon>
    </lineage>
</organism>
<keyword evidence="1" id="KW-1133">Transmembrane helix</keyword>
<evidence type="ECO:0008006" key="4">
    <source>
        <dbReference type="Google" id="ProtNLM"/>
    </source>
</evidence>
<comment type="caution">
    <text evidence="2">The sequence shown here is derived from an EMBL/GenBank/DDBJ whole genome shotgun (WGS) entry which is preliminary data.</text>
</comment>
<feature type="transmembrane region" description="Helical" evidence="1">
    <location>
        <begin position="43"/>
        <end position="68"/>
    </location>
</feature>
<dbReference type="AlphaFoldDB" id="A0A4R7DJQ8"/>
<dbReference type="EMBL" id="SNZW01000001">
    <property type="protein sequence ID" value="TDS20855.1"/>
    <property type="molecule type" value="Genomic_DNA"/>
</dbReference>
<keyword evidence="1" id="KW-0472">Membrane</keyword>
<protein>
    <recommendedName>
        <fullName evidence="4">DUF4149 domain-containing protein</fullName>
    </recommendedName>
</protein>
<evidence type="ECO:0000313" key="3">
    <source>
        <dbReference type="Proteomes" id="UP000295274"/>
    </source>
</evidence>
<feature type="transmembrane region" description="Helical" evidence="1">
    <location>
        <begin position="12"/>
        <end position="31"/>
    </location>
</feature>
<keyword evidence="1" id="KW-0812">Transmembrane</keyword>
<keyword evidence="3" id="KW-1185">Reference proteome</keyword>
<name>A0A4R7DJQ8_9FLAO</name>
<accession>A0A4R7DJQ8</accession>
<reference evidence="2 3" key="1">
    <citation type="submission" date="2019-03" db="EMBL/GenBank/DDBJ databases">
        <title>Genomic Encyclopedia of Type Strains, Phase III (KMG-III): the genomes of soil and plant-associated and newly described type strains.</title>
        <authorList>
            <person name="Whitman W."/>
        </authorList>
    </citation>
    <scope>NUCLEOTIDE SEQUENCE [LARGE SCALE GENOMIC DNA]</scope>
    <source>
        <strain evidence="2 3">CECT 8455</strain>
    </source>
</reference>
<dbReference type="OrthoDB" id="883418at2"/>
<evidence type="ECO:0000313" key="2">
    <source>
        <dbReference type="EMBL" id="TDS20855.1"/>
    </source>
</evidence>
<feature type="transmembrane region" description="Helical" evidence="1">
    <location>
        <begin position="116"/>
        <end position="135"/>
    </location>
</feature>
<feature type="transmembrane region" description="Helical" evidence="1">
    <location>
        <begin position="74"/>
        <end position="95"/>
    </location>
</feature>